<accession>A0ABR8BMD3</accession>
<dbReference type="Proteomes" id="UP000621307">
    <property type="component" value="Unassembled WGS sequence"/>
</dbReference>
<name>A0ABR8BMD3_9NOSO</name>
<protein>
    <submittedName>
        <fullName evidence="2">Uncharacterized protein</fullName>
    </submittedName>
</protein>
<feature type="signal peptide" evidence="1">
    <location>
        <begin position="1"/>
        <end position="27"/>
    </location>
</feature>
<gene>
    <name evidence="2" type="ORF">H6G14_27660</name>
</gene>
<dbReference type="EMBL" id="JACJQL010000074">
    <property type="protein sequence ID" value="MBD2255005.1"/>
    <property type="molecule type" value="Genomic_DNA"/>
</dbReference>
<keyword evidence="3" id="KW-1185">Reference proteome</keyword>
<proteinExistence type="predicted"/>
<comment type="caution">
    <text evidence="2">The sequence shown here is derived from an EMBL/GenBank/DDBJ whole genome shotgun (WGS) entry which is preliminary data.</text>
</comment>
<evidence type="ECO:0000313" key="3">
    <source>
        <dbReference type="Proteomes" id="UP000621307"/>
    </source>
</evidence>
<feature type="chain" id="PRO_5047406022" evidence="1">
    <location>
        <begin position="28"/>
        <end position="108"/>
    </location>
</feature>
<evidence type="ECO:0000313" key="2">
    <source>
        <dbReference type="EMBL" id="MBD2255005.1"/>
    </source>
</evidence>
<keyword evidence="1" id="KW-0732">Signal</keyword>
<organism evidence="2 3">
    <name type="scientific">Nostoc parmelioides FACHB-3921</name>
    <dbReference type="NCBI Taxonomy" id="2692909"/>
    <lineage>
        <taxon>Bacteria</taxon>
        <taxon>Bacillati</taxon>
        <taxon>Cyanobacteriota</taxon>
        <taxon>Cyanophyceae</taxon>
        <taxon>Nostocales</taxon>
        <taxon>Nostocaceae</taxon>
        <taxon>Nostoc</taxon>
    </lineage>
</organism>
<reference evidence="2 3" key="1">
    <citation type="journal article" date="2020" name="ISME J.">
        <title>Comparative genomics reveals insights into cyanobacterial evolution and habitat adaptation.</title>
        <authorList>
            <person name="Chen M.Y."/>
            <person name="Teng W.K."/>
            <person name="Zhao L."/>
            <person name="Hu C.X."/>
            <person name="Zhou Y.K."/>
            <person name="Han B.P."/>
            <person name="Song L.R."/>
            <person name="Shu W.S."/>
        </authorList>
    </citation>
    <scope>NUCLEOTIDE SEQUENCE [LARGE SCALE GENOMIC DNA]</scope>
    <source>
        <strain evidence="2 3">FACHB-3921</strain>
    </source>
</reference>
<dbReference type="RefSeq" id="WP_190571593.1">
    <property type="nucleotide sequence ID" value="NZ_JACJQL010000074.1"/>
</dbReference>
<sequence>MSPKNLKLFVTLLGLFSVFTLNSDAIAEQRNVKSSCGLHTTAGDIKGKCTLKIFIEGKYIMIQVIPSWRKSSEDDALMFLRLENNQSCKKWDGFNENGCKGEAWDGQE</sequence>
<evidence type="ECO:0000256" key="1">
    <source>
        <dbReference type="SAM" id="SignalP"/>
    </source>
</evidence>